<sequence>MYLSGREVGAYLWITSNLGGDTIFFSFNCQQLLAPPSLSTLLLRKPYKSLMHSSSTKALRILEIFELVALSLEDRRDLLSLTLLVPSLCHKVFARRLDRRVETDQTNVRAWDYFMKYPDRAEMVRTLLLELIEKASEALEEPHKNNALAEAVNGMKRLERLKVWEKADQRNAAGSIGRHLSEAIPKIHGLGSLRNLEVDLQKLNGDDFCLLSNLTGLVDLNMTSQSVHHGAGSDLAKFLCGNLNLVRLRLDLTAPRAFALSFPLELGEFFRSVTLCCLLELSISIEMTSGSVRDLALFLERHPKIISLSLETGIRTLPNLAKGSLPDLRELTCSESGISSIFHYPMEPSRPLTKIGGFGCTPIIRELFGSAFIDSEKIGEITYVSWGCLSDLWCLVGIFPNITTLVFNPAMSALATRKDRCIGTLRYFQHLRRFRGIALFENPNEDDAEYINKSRLSDLARIVPPMQEIDIWHTSENEKLKRLIVLSRDGDIVTASIAHERATGPPYIEQCFLQRCHDPNKKKDEEEGDDSEGEE</sequence>
<dbReference type="AlphaFoldDB" id="A0A4Y7PJW2"/>
<evidence type="ECO:0000313" key="1">
    <source>
        <dbReference type="EMBL" id="TDL15346.1"/>
    </source>
</evidence>
<organism evidence="1 2">
    <name type="scientific">Rickenella mellea</name>
    <dbReference type="NCBI Taxonomy" id="50990"/>
    <lineage>
        <taxon>Eukaryota</taxon>
        <taxon>Fungi</taxon>
        <taxon>Dikarya</taxon>
        <taxon>Basidiomycota</taxon>
        <taxon>Agaricomycotina</taxon>
        <taxon>Agaricomycetes</taxon>
        <taxon>Hymenochaetales</taxon>
        <taxon>Rickenellaceae</taxon>
        <taxon>Rickenella</taxon>
    </lineage>
</organism>
<accession>A0A4Y7PJW2</accession>
<evidence type="ECO:0000313" key="2">
    <source>
        <dbReference type="Proteomes" id="UP000294933"/>
    </source>
</evidence>
<dbReference type="VEuPathDB" id="FungiDB:BD410DRAFT_121658"/>
<proteinExistence type="predicted"/>
<dbReference type="EMBL" id="ML170278">
    <property type="protein sequence ID" value="TDL15346.1"/>
    <property type="molecule type" value="Genomic_DNA"/>
</dbReference>
<gene>
    <name evidence="1" type="ORF">BD410DRAFT_121658</name>
</gene>
<dbReference type="Proteomes" id="UP000294933">
    <property type="component" value="Unassembled WGS sequence"/>
</dbReference>
<protein>
    <submittedName>
        <fullName evidence="1">Uncharacterized protein</fullName>
    </submittedName>
</protein>
<reference evidence="1 2" key="1">
    <citation type="submission" date="2018-06" db="EMBL/GenBank/DDBJ databases">
        <title>A transcriptomic atlas of mushroom development highlights an independent origin of complex multicellularity.</title>
        <authorList>
            <consortium name="DOE Joint Genome Institute"/>
            <person name="Krizsan K."/>
            <person name="Almasi E."/>
            <person name="Merenyi Z."/>
            <person name="Sahu N."/>
            <person name="Viragh M."/>
            <person name="Koszo T."/>
            <person name="Mondo S."/>
            <person name="Kiss B."/>
            <person name="Balint B."/>
            <person name="Kues U."/>
            <person name="Barry K."/>
            <person name="Hegedus J.C."/>
            <person name="Henrissat B."/>
            <person name="Johnson J."/>
            <person name="Lipzen A."/>
            <person name="Ohm R."/>
            <person name="Nagy I."/>
            <person name="Pangilinan J."/>
            <person name="Yan J."/>
            <person name="Xiong Y."/>
            <person name="Grigoriev I.V."/>
            <person name="Hibbett D.S."/>
            <person name="Nagy L.G."/>
        </authorList>
    </citation>
    <scope>NUCLEOTIDE SEQUENCE [LARGE SCALE GENOMIC DNA]</scope>
    <source>
        <strain evidence="1 2">SZMC22713</strain>
    </source>
</reference>
<keyword evidence="2" id="KW-1185">Reference proteome</keyword>
<name>A0A4Y7PJW2_9AGAM</name>
<dbReference type="OrthoDB" id="3270296at2759"/>